<gene>
    <name evidence="2" type="ORF">SAMN04488513_102147</name>
</gene>
<keyword evidence="3" id="KW-1185">Reference proteome</keyword>
<dbReference type="STRING" id="192903.SAMN04488513_102147"/>
<accession>A0A1M6EQU1</accession>
<feature type="chain" id="PRO_5012477643" evidence="1">
    <location>
        <begin position="22"/>
        <end position="138"/>
    </location>
</feature>
<dbReference type="Proteomes" id="UP000184543">
    <property type="component" value="Unassembled WGS sequence"/>
</dbReference>
<dbReference type="OrthoDB" id="5624888at2"/>
<evidence type="ECO:0000313" key="3">
    <source>
        <dbReference type="Proteomes" id="UP000184543"/>
    </source>
</evidence>
<dbReference type="EMBL" id="FQYU01000002">
    <property type="protein sequence ID" value="SHI87851.1"/>
    <property type="molecule type" value="Genomic_DNA"/>
</dbReference>
<proteinExistence type="predicted"/>
<evidence type="ECO:0000256" key="1">
    <source>
        <dbReference type="SAM" id="SignalP"/>
    </source>
</evidence>
<keyword evidence="1" id="KW-0732">Signal</keyword>
<feature type="signal peptide" evidence="1">
    <location>
        <begin position="1"/>
        <end position="21"/>
    </location>
</feature>
<reference evidence="3" key="1">
    <citation type="submission" date="2016-11" db="EMBL/GenBank/DDBJ databases">
        <authorList>
            <person name="Varghese N."/>
            <person name="Submissions S."/>
        </authorList>
    </citation>
    <scope>NUCLEOTIDE SEQUENCE [LARGE SCALE GENOMIC DNA]</scope>
    <source>
        <strain evidence="3">DSM 19858</strain>
    </source>
</reference>
<dbReference type="RefSeq" id="WP_072990323.1">
    <property type="nucleotide sequence ID" value="NZ_FQYU01000002.1"/>
</dbReference>
<sequence length="138" mass="15790">MALKQALFLQLFFLLSACGSAEQEYIWKEKEVTVSAYNSTPAQTDRRPDIGAWGDTLKPGAKVVAVSRDLIELGLDYDTQVKIKGLDGIYRVRDKTHGRWRNTIDVYMGLDVARAKEWGRKRVKIKYRIKKDTIPNTN</sequence>
<protein>
    <submittedName>
        <fullName evidence="2">3D (Asp-Asp-Asp) domain-containing protein</fullName>
    </submittedName>
</protein>
<name>A0A1M6EQU1_9FLAO</name>
<dbReference type="CDD" id="cd22784">
    <property type="entry name" value="DPBB_MltA_YuiC-like"/>
    <property type="match status" value="1"/>
</dbReference>
<dbReference type="PROSITE" id="PS51257">
    <property type="entry name" value="PROKAR_LIPOPROTEIN"/>
    <property type="match status" value="1"/>
</dbReference>
<organism evidence="2 3">
    <name type="scientific">Pseudozobellia thermophila</name>
    <dbReference type="NCBI Taxonomy" id="192903"/>
    <lineage>
        <taxon>Bacteria</taxon>
        <taxon>Pseudomonadati</taxon>
        <taxon>Bacteroidota</taxon>
        <taxon>Flavobacteriia</taxon>
        <taxon>Flavobacteriales</taxon>
        <taxon>Flavobacteriaceae</taxon>
        <taxon>Pseudozobellia</taxon>
    </lineage>
</organism>
<evidence type="ECO:0000313" key="2">
    <source>
        <dbReference type="EMBL" id="SHI87851.1"/>
    </source>
</evidence>
<dbReference type="AlphaFoldDB" id="A0A1M6EQU1"/>